<dbReference type="GO" id="GO:0005794">
    <property type="term" value="C:Golgi apparatus"/>
    <property type="evidence" value="ECO:0007669"/>
    <property type="project" value="TreeGrafter"/>
</dbReference>
<feature type="domain" description="Palmitoyltransferase DHHC" evidence="9">
    <location>
        <begin position="114"/>
        <end position="295"/>
    </location>
</feature>
<keyword evidence="11" id="KW-1185">Reference proteome</keyword>
<keyword evidence="3 7" id="KW-0812">Transmembrane</keyword>
<feature type="transmembrane region" description="Helical" evidence="7">
    <location>
        <begin position="35"/>
        <end position="56"/>
    </location>
</feature>
<comment type="catalytic activity">
    <reaction evidence="7">
        <text>L-cysteinyl-[protein] + hexadecanoyl-CoA = S-hexadecanoyl-L-cysteinyl-[protein] + CoA</text>
        <dbReference type="Rhea" id="RHEA:36683"/>
        <dbReference type="Rhea" id="RHEA-COMP:10131"/>
        <dbReference type="Rhea" id="RHEA-COMP:11032"/>
        <dbReference type="ChEBI" id="CHEBI:29950"/>
        <dbReference type="ChEBI" id="CHEBI:57287"/>
        <dbReference type="ChEBI" id="CHEBI:57379"/>
        <dbReference type="ChEBI" id="CHEBI:74151"/>
        <dbReference type="EC" id="2.3.1.225"/>
    </reaction>
</comment>
<dbReference type="EC" id="2.3.1.225" evidence="7"/>
<keyword evidence="6 7" id="KW-0012">Acyltransferase</keyword>
<feature type="compositionally biased region" description="Basic and acidic residues" evidence="8">
    <location>
        <begin position="430"/>
        <end position="440"/>
    </location>
</feature>
<evidence type="ECO:0000313" key="10">
    <source>
        <dbReference type="EMBL" id="CAH1269046.1"/>
    </source>
</evidence>
<evidence type="ECO:0000256" key="3">
    <source>
        <dbReference type="ARBA" id="ARBA00022692"/>
    </source>
</evidence>
<evidence type="ECO:0000256" key="4">
    <source>
        <dbReference type="ARBA" id="ARBA00022989"/>
    </source>
</evidence>
<keyword evidence="5 7" id="KW-0472">Membrane</keyword>
<keyword evidence="2 7" id="KW-0808">Transferase</keyword>
<dbReference type="GO" id="GO:0019706">
    <property type="term" value="F:protein-cysteine S-palmitoyltransferase activity"/>
    <property type="evidence" value="ECO:0007669"/>
    <property type="project" value="UniProtKB-EC"/>
</dbReference>
<dbReference type="PANTHER" id="PTHR22883">
    <property type="entry name" value="ZINC FINGER DHHC DOMAIN CONTAINING PROTEIN"/>
    <property type="match status" value="1"/>
</dbReference>
<dbReference type="PROSITE" id="PS50216">
    <property type="entry name" value="DHHC"/>
    <property type="match status" value="1"/>
</dbReference>
<feature type="compositionally biased region" description="Basic residues" evidence="8">
    <location>
        <begin position="586"/>
        <end position="596"/>
    </location>
</feature>
<keyword evidence="4 7" id="KW-1133">Transmembrane helix</keyword>
<dbReference type="GO" id="GO:0005783">
    <property type="term" value="C:endoplasmic reticulum"/>
    <property type="evidence" value="ECO:0007669"/>
    <property type="project" value="TreeGrafter"/>
</dbReference>
<evidence type="ECO:0000256" key="7">
    <source>
        <dbReference type="RuleBase" id="RU079119"/>
    </source>
</evidence>
<dbReference type="Proteomes" id="UP000838412">
    <property type="component" value="Chromosome 7"/>
</dbReference>
<evidence type="ECO:0000313" key="11">
    <source>
        <dbReference type="Proteomes" id="UP000838412"/>
    </source>
</evidence>
<dbReference type="EMBL" id="OV696692">
    <property type="protein sequence ID" value="CAH1269046.1"/>
    <property type="molecule type" value="Genomic_DNA"/>
</dbReference>
<evidence type="ECO:0000259" key="9">
    <source>
        <dbReference type="Pfam" id="PF01529"/>
    </source>
</evidence>
<feature type="transmembrane region" description="Helical" evidence="7">
    <location>
        <begin position="62"/>
        <end position="85"/>
    </location>
</feature>
<evidence type="ECO:0000256" key="2">
    <source>
        <dbReference type="ARBA" id="ARBA00022679"/>
    </source>
</evidence>
<feature type="region of interest" description="Disordered" evidence="8">
    <location>
        <begin position="409"/>
        <end position="490"/>
    </location>
</feature>
<evidence type="ECO:0000256" key="8">
    <source>
        <dbReference type="SAM" id="MobiDB-lite"/>
    </source>
</evidence>
<dbReference type="PANTHER" id="PTHR22883:SF203">
    <property type="entry name" value="PALMITOYLTRANSFERASE"/>
    <property type="match status" value="1"/>
</dbReference>
<dbReference type="Pfam" id="PF01529">
    <property type="entry name" value="DHHC"/>
    <property type="match status" value="1"/>
</dbReference>
<organism evidence="10 11">
    <name type="scientific">Branchiostoma lanceolatum</name>
    <name type="common">Common lancelet</name>
    <name type="synonym">Amphioxus lanceolatum</name>
    <dbReference type="NCBI Taxonomy" id="7740"/>
    <lineage>
        <taxon>Eukaryota</taxon>
        <taxon>Metazoa</taxon>
        <taxon>Chordata</taxon>
        <taxon>Cephalochordata</taxon>
        <taxon>Leptocardii</taxon>
        <taxon>Amphioxiformes</taxon>
        <taxon>Branchiostomatidae</taxon>
        <taxon>Branchiostoma</taxon>
    </lineage>
</organism>
<name>A0A8K0A6I0_BRALA</name>
<evidence type="ECO:0000256" key="1">
    <source>
        <dbReference type="ARBA" id="ARBA00004141"/>
    </source>
</evidence>
<dbReference type="InterPro" id="IPR039859">
    <property type="entry name" value="PFA4/ZDH16/20/ERF2-like"/>
</dbReference>
<evidence type="ECO:0000256" key="6">
    <source>
        <dbReference type="ARBA" id="ARBA00023315"/>
    </source>
</evidence>
<sequence>MCCKKDSPDPGSTAGLAVQTPRKNGWSWPLHPFQLIAWFFIAYFGVVHFGVLVPVMPTEWQIAGYILVGIFLALHCVLHIWSLTVNPADDNVIRKWKGLEPKRYDRTMQAHVIENNRCYICDTDVCASAKHCRLCNKCVSGFDHHCRWLNSCIGDKNYRLFISCLVSALVGAILILAVSLYVTIMYFVDPSVLHYAQQGILVSDVVPSVASDVATVAPNVSSNDTTALPTTTPVQSNAPTYKYYLFVEVPGDAFISVVIITMVLCVVAIMLLGHLLCFHVYLKCNGITSFDVIKEKRKAREEREEEIRVLKELGYWEEKNARYYLKKVRQFFAGCLGGCLALLTATFISVPKRCFKRVCNSLTTYDYIMRGREKAKKSSPESSQTNLKGNKVAPVAMISREQGLHESMENGYVPENGYHHGSYDPNSSDEDTRQMQRQYEEVLMEDEALSPRLTARSSGRYRSERERQDSDDDQPKKPKRNGTSKEKKMEVATISANGTYTPRGYHINQALPPIMPPVPPPPTNDVITPARSPSPYHSSSAESLHEIPLDTIRSGYDQPQVILACASGNNSPNMSFQYQDPETRAHSKRRKVKPKERRPCPLDVPPLELTQTVTDGEYSLRSDLNTAQSGRPLPPLHMATSNV</sequence>
<comment type="similarity">
    <text evidence="7">Belongs to the DHHC palmitoyltransferase family.</text>
</comment>
<feature type="transmembrane region" description="Helical" evidence="7">
    <location>
        <begin position="253"/>
        <end position="282"/>
    </location>
</feature>
<gene>
    <name evidence="10" type="primary">ZDHHC1</name>
    <name evidence="10" type="ORF">BLAG_LOCUS21801</name>
</gene>
<feature type="transmembrane region" description="Helical" evidence="7">
    <location>
        <begin position="331"/>
        <end position="350"/>
    </location>
</feature>
<dbReference type="GO" id="GO:0016020">
    <property type="term" value="C:membrane"/>
    <property type="evidence" value="ECO:0007669"/>
    <property type="project" value="UniProtKB-SubCell"/>
</dbReference>
<feature type="compositionally biased region" description="Basic and acidic residues" evidence="8">
    <location>
        <begin position="461"/>
        <end position="476"/>
    </location>
</feature>
<evidence type="ECO:0000256" key="5">
    <source>
        <dbReference type="ARBA" id="ARBA00023136"/>
    </source>
</evidence>
<dbReference type="GO" id="GO:0006612">
    <property type="term" value="P:protein targeting to membrane"/>
    <property type="evidence" value="ECO:0007669"/>
    <property type="project" value="TreeGrafter"/>
</dbReference>
<proteinExistence type="inferred from homology"/>
<feature type="region of interest" description="Disordered" evidence="8">
    <location>
        <begin position="624"/>
        <end position="643"/>
    </location>
</feature>
<comment type="domain">
    <text evidence="7">The DHHC domain is required for palmitoyltransferase activity.</text>
</comment>
<dbReference type="OrthoDB" id="9909019at2759"/>
<protein>
    <recommendedName>
        <fullName evidence="7">Palmitoyltransferase</fullName>
        <ecNumber evidence="7">2.3.1.225</ecNumber>
    </recommendedName>
</protein>
<accession>A0A8K0A6I0</accession>
<feature type="region of interest" description="Disordered" evidence="8">
    <location>
        <begin position="572"/>
        <end position="605"/>
    </location>
</feature>
<dbReference type="AlphaFoldDB" id="A0A8K0A6I0"/>
<feature type="transmembrane region" description="Helical" evidence="7">
    <location>
        <begin position="160"/>
        <end position="188"/>
    </location>
</feature>
<dbReference type="InterPro" id="IPR001594">
    <property type="entry name" value="Palmitoyltrfase_DHHC"/>
</dbReference>
<comment type="subcellular location">
    <subcellularLocation>
        <location evidence="1">Membrane</location>
        <topology evidence="1">Multi-pass membrane protein</topology>
    </subcellularLocation>
</comment>
<reference evidence="10" key="1">
    <citation type="submission" date="2022-01" db="EMBL/GenBank/DDBJ databases">
        <authorList>
            <person name="Braso-Vives M."/>
        </authorList>
    </citation>
    <scope>NUCLEOTIDE SEQUENCE</scope>
</reference>